<dbReference type="Proteomes" id="UP000234323">
    <property type="component" value="Unassembled WGS sequence"/>
</dbReference>
<name>A0A2I1HBZ2_9GLOM</name>
<evidence type="ECO:0000313" key="2">
    <source>
        <dbReference type="Proteomes" id="UP000234323"/>
    </source>
</evidence>
<organism evidence="1 2">
    <name type="scientific">Rhizophagus irregularis</name>
    <dbReference type="NCBI Taxonomy" id="588596"/>
    <lineage>
        <taxon>Eukaryota</taxon>
        <taxon>Fungi</taxon>
        <taxon>Fungi incertae sedis</taxon>
        <taxon>Mucoromycota</taxon>
        <taxon>Glomeromycotina</taxon>
        <taxon>Glomeromycetes</taxon>
        <taxon>Glomerales</taxon>
        <taxon>Glomeraceae</taxon>
        <taxon>Rhizophagus</taxon>
    </lineage>
</organism>
<gene>
    <name evidence="1" type="ORF">RhiirA4_476678</name>
</gene>
<dbReference type="VEuPathDB" id="FungiDB:RhiirFUN_023342"/>
<evidence type="ECO:0000313" key="1">
    <source>
        <dbReference type="EMBL" id="PKY56402.1"/>
    </source>
</evidence>
<proteinExistence type="predicted"/>
<keyword evidence="2" id="KW-1185">Reference proteome</keyword>
<sequence length="171" mass="20865">MSSKMLNNIMNINISKDDENFLKNFLKDFHEEIIKTKNFNNYEYYLSEWVKLNLKNNNKNPENILKIMENHNENKFWFTSLLGFFYQFGIGCNLNREKALDFYFIVITIDNKIKENDDFNQLNLIEDTLRNNNIIIGKYLLSLFYYKDNILFDFKYKQNKLVHLLKINWKR</sequence>
<dbReference type="AlphaFoldDB" id="A0A2I1HBZ2"/>
<accession>A0A2I1HBZ2</accession>
<dbReference type="VEuPathDB" id="FungiDB:RhiirA1_541730"/>
<reference evidence="1 2" key="1">
    <citation type="submission" date="2015-10" db="EMBL/GenBank/DDBJ databases">
        <title>Genome analyses suggest a sexual origin of heterokaryosis in a supposedly ancient asexual fungus.</title>
        <authorList>
            <person name="Ropars J."/>
            <person name="Sedzielewska K."/>
            <person name="Noel J."/>
            <person name="Charron P."/>
            <person name="Farinelli L."/>
            <person name="Marton T."/>
            <person name="Kruger M."/>
            <person name="Pelin A."/>
            <person name="Brachmann A."/>
            <person name="Corradi N."/>
        </authorList>
    </citation>
    <scope>NUCLEOTIDE SEQUENCE [LARGE SCALE GENOMIC DNA]</scope>
    <source>
        <strain evidence="1 2">A4</strain>
    </source>
</reference>
<protein>
    <submittedName>
        <fullName evidence="1">Uncharacterized protein</fullName>
    </submittedName>
</protein>
<comment type="caution">
    <text evidence="1">The sequence shown here is derived from an EMBL/GenBank/DDBJ whole genome shotgun (WGS) entry which is preliminary data.</text>
</comment>
<dbReference type="EMBL" id="LLXI01002170">
    <property type="protein sequence ID" value="PKY56402.1"/>
    <property type="molecule type" value="Genomic_DNA"/>
</dbReference>
<dbReference type="VEuPathDB" id="FungiDB:FUN_003502"/>